<dbReference type="GO" id="GO:0003700">
    <property type="term" value="F:DNA-binding transcription factor activity"/>
    <property type="evidence" value="ECO:0007669"/>
    <property type="project" value="UniProtKB-UniRule"/>
</dbReference>
<evidence type="ECO:0000259" key="6">
    <source>
        <dbReference type="PROSITE" id="PS50949"/>
    </source>
</evidence>
<keyword evidence="8" id="KW-1185">Reference proteome</keyword>
<protein>
    <recommendedName>
        <fullName evidence="4">Histidine utilization repressor</fullName>
    </recommendedName>
</protein>
<keyword evidence="2" id="KW-0238">DNA-binding</keyword>
<keyword evidence="3" id="KW-0804">Transcription</keyword>
<dbReference type="PROSITE" id="PS50949">
    <property type="entry name" value="HTH_GNTR"/>
    <property type="match status" value="1"/>
</dbReference>
<dbReference type="InterPro" id="IPR028978">
    <property type="entry name" value="Chorismate_lyase_/UTRA_dom_sf"/>
</dbReference>
<dbReference type="KEGG" id="parb:CJU94_20615"/>
<dbReference type="SUPFAM" id="SSF64288">
    <property type="entry name" value="Chorismate lyase-like"/>
    <property type="match status" value="1"/>
</dbReference>
<dbReference type="NCBIfam" id="TIGR02018">
    <property type="entry name" value="his_ut_repres"/>
    <property type="match status" value="1"/>
</dbReference>
<dbReference type="SUPFAM" id="SSF46785">
    <property type="entry name" value="Winged helix' DNA-binding domain"/>
    <property type="match status" value="1"/>
</dbReference>
<organism evidence="7 8">
    <name type="scientific">Paraburkholderia aromaticivorans</name>
    <dbReference type="NCBI Taxonomy" id="2026199"/>
    <lineage>
        <taxon>Bacteria</taxon>
        <taxon>Pseudomonadati</taxon>
        <taxon>Pseudomonadota</taxon>
        <taxon>Betaproteobacteria</taxon>
        <taxon>Burkholderiales</taxon>
        <taxon>Burkholderiaceae</taxon>
        <taxon>Paraburkholderia</taxon>
    </lineage>
</organism>
<dbReference type="PANTHER" id="PTHR44846">
    <property type="entry name" value="MANNOSYL-D-GLYCERATE TRANSPORT/METABOLISM SYSTEM REPRESSOR MNGR-RELATED"/>
    <property type="match status" value="1"/>
</dbReference>
<dbReference type="Pfam" id="PF07702">
    <property type="entry name" value="UTRA"/>
    <property type="match status" value="1"/>
</dbReference>
<dbReference type="InterPro" id="IPR011663">
    <property type="entry name" value="UTRA"/>
</dbReference>
<dbReference type="InterPro" id="IPR050679">
    <property type="entry name" value="Bact_HTH_transcr_reg"/>
</dbReference>
<sequence length="267" mass="29363">MSSSVRSRAHDKPPSAAAMKAARAAADAPAARYEQVKSHIRHIIESGERQAGDRLPSELDLVATLGVSRMTVNRALRELAEEGLVTRVSGVGTFVAQSKPQSTLLMIAHIGDEIRSRGHEYRYDTVLLQRETASVMVSNALGLAPGASVFHVICVHRENGLPVQLEDRYVNPAIAPDFLLQDFSATRPSEYLFEIVPAHDVEHVVDAGLPTRAEAELLEIRAEEPCLTLMRRTWTSGVAVTFARFVHPGSRYRLGCRFSPDMSQRQG</sequence>
<dbReference type="GO" id="GO:0003677">
    <property type="term" value="F:DNA binding"/>
    <property type="evidence" value="ECO:0007669"/>
    <property type="project" value="UniProtKB-UniRule"/>
</dbReference>
<dbReference type="InterPro" id="IPR000524">
    <property type="entry name" value="Tscrpt_reg_HTH_GntR"/>
</dbReference>
<accession>A0A248VQ74</accession>
<evidence type="ECO:0000256" key="2">
    <source>
        <dbReference type="ARBA" id="ARBA00023125"/>
    </source>
</evidence>
<dbReference type="SMART" id="SM00345">
    <property type="entry name" value="HTH_GNTR"/>
    <property type="match status" value="1"/>
</dbReference>
<evidence type="ECO:0000313" key="8">
    <source>
        <dbReference type="Proteomes" id="UP000215158"/>
    </source>
</evidence>
<gene>
    <name evidence="7" type="primary">hutC</name>
    <name evidence="7" type="ORF">CJU94_20615</name>
</gene>
<evidence type="ECO:0000256" key="4">
    <source>
        <dbReference type="NCBIfam" id="TIGR02018"/>
    </source>
</evidence>
<dbReference type="PANTHER" id="PTHR44846:SF16">
    <property type="entry name" value="TRANSCRIPTIONAL REGULATOR PHNF-RELATED"/>
    <property type="match status" value="1"/>
</dbReference>
<dbReference type="InterPro" id="IPR036390">
    <property type="entry name" value="WH_DNA-bd_sf"/>
</dbReference>
<dbReference type="InterPro" id="IPR010248">
    <property type="entry name" value="His_ut_repres"/>
</dbReference>
<name>A0A248VQ74_9BURK</name>
<dbReference type="Gene3D" id="3.40.1410.10">
    <property type="entry name" value="Chorismate lyase-like"/>
    <property type="match status" value="1"/>
</dbReference>
<evidence type="ECO:0000256" key="3">
    <source>
        <dbReference type="ARBA" id="ARBA00023163"/>
    </source>
</evidence>
<keyword evidence="1" id="KW-0805">Transcription regulation</keyword>
<dbReference type="Pfam" id="PF00392">
    <property type="entry name" value="GntR"/>
    <property type="match status" value="1"/>
</dbReference>
<evidence type="ECO:0000256" key="1">
    <source>
        <dbReference type="ARBA" id="ARBA00023015"/>
    </source>
</evidence>
<proteinExistence type="predicted"/>
<dbReference type="EMBL" id="CP022990">
    <property type="protein sequence ID" value="ASW00662.1"/>
    <property type="molecule type" value="Genomic_DNA"/>
</dbReference>
<dbReference type="Gene3D" id="1.10.10.10">
    <property type="entry name" value="Winged helix-like DNA-binding domain superfamily/Winged helix DNA-binding domain"/>
    <property type="match status" value="1"/>
</dbReference>
<dbReference type="InterPro" id="IPR036388">
    <property type="entry name" value="WH-like_DNA-bd_sf"/>
</dbReference>
<feature type="region of interest" description="Disordered" evidence="5">
    <location>
        <begin position="1"/>
        <end position="23"/>
    </location>
</feature>
<feature type="domain" description="HTH gntR-type" evidence="6">
    <location>
        <begin position="30"/>
        <end position="98"/>
    </location>
</feature>
<dbReference type="PRINTS" id="PR00035">
    <property type="entry name" value="HTHGNTR"/>
</dbReference>
<reference evidence="7 8" key="1">
    <citation type="submission" date="2017-08" db="EMBL/GenBank/DDBJ databases">
        <title>Identification and genetic characteristics of simultaneous BTEX- and naphthalene-degrading Paraburkholderia sp. BN5 isolated from petroleum-contaminated soil.</title>
        <authorList>
            <person name="Lee Y."/>
            <person name="Jeon C.O."/>
        </authorList>
    </citation>
    <scope>NUCLEOTIDE SEQUENCE [LARGE SCALE GENOMIC DNA]</scope>
    <source>
        <strain evidence="7 8">BN5</strain>
    </source>
</reference>
<dbReference type="Proteomes" id="UP000215158">
    <property type="component" value="Chromosome 2"/>
</dbReference>
<dbReference type="AlphaFoldDB" id="A0A248VQ74"/>
<dbReference type="CDD" id="cd07377">
    <property type="entry name" value="WHTH_GntR"/>
    <property type="match status" value="1"/>
</dbReference>
<dbReference type="OrthoDB" id="9808698at2"/>
<dbReference type="GO" id="GO:0045892">
    <property type="term" value="P:negative regulation of DNA-templated transcription"/>
    <property type="evidence" value="ECO:0007669"/>
    <property type="project" value="UniProtKB-UniRule"/>
</dbReference>
<dbReference type="SMART" id="SM00866">
    <property type="entry name" value="UTRA"/>
    <property type="match status" value="1"/>
</dbReference>
<evidence type="ECO:0000256" key="5">
    <source>
        <dbReference type="SAM" id="MobiDB-lite"/>
    </source>
</evidence>
<dbReference type="RefSeq" id="WP_095420581.1">
    <property type="nucleotide sequence ID" value="NZ_CP022990.1"/>
</dbReference>
<evidence type="ECO:0000313" key="7">
    <source>
        <dbReference type="EMBL" id="ASW00662.1"/>
    </source>
</evidence>
<dbReference type="FunFam" id="1.10.10.10:FF:000079">
    <property type="entry name" value="GntR family transcriptional regulator"/>
    <property type="match status" value="1"/>
</dbReference>
<dbReference type="GO" id="GO:0006547">
    <property type="term" value="P:L-histidine metabolic process"/>
    <property type="evidence" value="ECO:0007669"/>
    <property type="project" value="UniProtKB-UniRule"/>
</dbReference>